<dbReference type="Proteomes" id="UP001396334">
    <property type="component" value="Unassembled WGS sequence"/>
</dbReference>
<dbReference type="EMBL" id="JBBPBN010000043">
    <property type="protein sequence ID" value="KAK8997197.1"/>
    <property type="molecule type" value="Genomic_DNA"/>
</dbReference>
<evidence type="ECO:0000313" key="3">
    <source>
        <dbReference type="Proteomes" id="UP001396334"/>
    </source>
</evidence>
<comment type="caution">
    <text evidence="2">The sequence shown here is derived from an EMBL/GenBank/DDBJ whole genome shotgun (WGS) entry which is preliminary data.</text>
</comment>
<gene>
    <name evidence="2" type="ORF">V6N11_020681</name>
</gene>
<evidence type="ECO:0000313" key="2">
    <source>
        <dbReference type="EMBL" id="KAK8997197.1"/>
    </source>
</evidence>
<protein>
    <recommendedName>
        <fullName evidence="1">DUF4283 domain-containing protein</fullName>
    </recommendedName>
</protein>
<evidence type="ECO:0000259" key="1">
    <source>
        <dbReference type="Pfam" id="PF14111"/>
    </source>
</evidence>
<accession>A0ABR2Q958</accession>
<dbReference type="Pfam" id="PF14111">
    <property type="entry name" value="DUF4283"/>
    <property type="match status" value="1"/>
</dbReference>
<name>A0ABR2Q958_9ROSI</name>
<feature type="domain" description="DUF4283" evidence="1">
    <location>
        <begin position="26"/>
        <end position="84"/>
    </location>
</feature>
<keyword evidence="3" id="KW-1185">Reference proteome</keyword>
<organism evidence="2 3">
    <name type="scientific">Hibiscus sabdariffa</name>
    <name type="common">roselle</name>
    <dbReference type="NCBI Taxonomy" id="183260"/>
    <lineage>
        <taxon>Eukaryota</taxon>
        <taxon>Viridiplantae</taxon>
        <taxon>Streptophyta</taxon>
        <taxon>Embryophyta</taxon>
        <taxon>Tracheophyta</taxon>
        <taxon>Spermatophyta</taxon>
        <taxon>Magnoliopsida</taxon>
        <taxon>eudicotyledons</taxon>
        <taxon>Gunneridae</taxon>
        <taxon>Pentapetalae</taxon>
        <taxon>rosids</taxon>
        <taxon>malvids</taxon>
        <taxon>Malvales</taxon>
        <taxon>Malvaceae</taxon>
        <taxon>Malvoideae</taxon>
        <taxon>Hibiscus</taxon>
    </lineage>
</organism>
<sequence>METAWIEGKVLTLDESEAGELDGRRLALVGKIIADKPLSKGGVQGVFRRVWGEWRDFTITELSENTYLFTFKEARAAEQILEEGHRWQPGLLHMFAPVATRAYS</sequence>
<dbReference type="InterPro" id="IPR025558">
    <property type="entry name" value="DUF4283"/>
</dbReference>
<reference evidence="2 3" key="1">
    <citation type="journal article" date="2024" name="G3 (Bethesda)">
        <title>Genome assembly of Hibiscus sabdariffa L. provides insights into metabolisms of medicinal natural products.</title>
        <authorList>
            <person name="Kim T."/>
        </authorList>
    </citation>
    <scope>NUCLEOTIDE SEQUENCE [LARGE SCALE GENOMIC DNA]</scope>
    <source>
        <strain evidence="2">TK-2024</strain>
        <tissue evidence="2">Old leaves</tissue>
    </source>
</reference>
<proteinExistence type="predicted"/>